<protein>
    <submittedName>
        <fullName evidence="2">Uncharacterized protein</fullName>
    </submittedName>
</protein>
<name>A0A165DTC5_9APHY</name>
<keyword evidence="3" id="KW-1185">Reference proteome</keyword>
<evidence type="ECO:0000256" key="1">
    <source>
        <dbReference type="SAM" id="MobiDB-lite"/>
    </source>
</evidence>
<evidence type="ECO:0000313" key="3">
    <source>
        <dbReference type="Proteomes" id="UP000076871"/>
    </source>
</evidence>
<gene>
    <name evidence="2" type="ORF">LAESUDRAFT_221811</name>
</gene>
<accession>A0A165DTC5</accession>
<organism evidence="2 3">
    <name type="scientific">Laetiporus sulphureus 93-53</name>
    <dbReference type="NCBI Taxonomy" id="1314785"/>
    <lineage>
        <taxon>Eukaryota</taxon>
        <taxon>Fungi</taxon>
        <taxon>Dikarya</taxon>
        <taxon>Basidiomycota</taxon>
        <taxon>Agaricomycotina</taxon>
        <taxon>Agaricomycetes</taxon>
        <taxon>Polyporales</taxon>
        <taxon>Laetiporus</taxon>
    </lineage>
</organism>
<reference evidence="2 3" key="1">
    <citation type="journal article" date="2016" name="Mol. Biol. Evol.">
        <title>Comparative Genomics of Early-Diverging Mushroom-Forming Fungi Provides Insights into the Origins of Lignocellulose Decay Capabilities.</title>
        <authorList>
            <person name="Nagy L.G."/>
            <person name="Riley R."/>
            <person name="Tritt A."/>
            <person name="Adam C."/>
            <person name="Daum C."/>
            <person name="Floudas D."/>
            <person name="Sun H."/>
            <person name="Yadav J.S."/>
            <person name="Pangilinan J."/>
            <person name="Larsson K.H."/>
            <person name="Matsuura K."/>
            <person name="Barry K."/>
            <person name="Labutti K."/>
            <person name="Kuo R."/>
            <person name="Ohm R.A."/>
            <person name="Bhattacharya S.S."/>
            <person name="Shirouzu T."/>
            <person name="Yoshinaga Y."/>
            <person name="Martin F.M."/>
            <person name="Grigoriev I.V."/>
            <person name="Hibbett D.S."/>
        </authorList>
    </citation>
    <scope>NUCLEOTIDE SEQUENCE [LARGE SCALE GENOMIC DNA]</scope>
    <source>
        <strain evidence="2 3">93-53</strain>
    </source>
</reference>
<sequence length="63" mass="7595">MSYQLKGEHLEPQGNDRTQVERFERRYKHITAHNTIRTLNVGADHLGTHHMSHHQRKRRQEQV</sequence>
<dbReference type="EMBL" id="KV427629">
    <property type="protein sequence ID" value="KZT05590.1"/>
    <property type="molecule type" value="Genomic_DNA"/>
</dbReference>
<dbReference type="InParanoid" id="A0A165DTC5"/>
<dbReference type="GeneID" id="63818654"/>
<dbReference type="AlphaFoldDB" id="A0A165DTC5"/>
<dbReference type="RefSeq" id="XP_040763330.1">
    <property type="nucleotide sequence ID" value="XM_040901622.1"/>
</dbReference>
<feature type="region of interest" description="Disordered" evidence="1">
    <location>
        <begin position="44"/>
        <end position="63"/>
    </location>
</feature>
<dbReference type="Proteomes" id="UP000076871">
    <property type="component" value="Unassembled WGS sequence"/>
</dbReference>
<evidence type="ECO:0000313" key="2">
    <source>
        <dbReference type="EMBL" id="KZT05590.1"/>
    </source>
</evidence>
<feature type="compositionally biased region" description="Basic residues" evidence="1">
    <location>
        <begin position="48"/>
        <end position="63"/>
    </location>
</feature>
<proteinExistence type="predicted"/>